<keyword evidence="10" id="KW-1185">Reference proteome</keyword>
<keyword evidence="7" id="KW-0812">Transmembrane</keyword>
<dbReference type="GO" id="GO:0016036">
    <property type="term" value="P:cellular response to phosphate starvation"/>
    <property type="evidence" value="ECO:0007669"/>
    <property type="project" value="TreeGrafter"/>
</dbReference>
<dbReference type="Proteomes" id="UP000317010">
    <property type="component" value="Unassembled WGS sequence"/>
</dbReference>
<evidence type="ECO:0000256" key="2">
    <source>
        <dbReference type="ARBA" id="ARBA00012438"/>
    </source>
</evidence>
<dbReference type="Gene3D" id="1.10.287.130">
    <property type="match status" value="1"/>
</dbReference>
<dbReference type="GO" id="GO:0004721">
    <property type="term" value="F:phosphoprotein phosphatase activity"/>
    <property type="evidence" value="ECO:0007669"/>
    <property type="project" value="TreeGrafter"/>
</dbReference>
<evidence type="ECO:0000313" key="9">
    <source>
        <dbReference type="EMBL" id="TWJ00664.1"/>
    </source>
</evidence>
<keyword evidence="5 9" id="KW-0418">Kinase</keyword>
<dbReference type="InterPro" id="IPR003594">
    <property type="entry name" value="HATPase_dom"/>
</dbReference>
<evidence type="ECO:0000256" key="4">
    <source>
        <dbReference type="ARBA" id="ARBA00022679"/>
    </source>
</evidence>
<dbReference type="EMBL" id="VLLI01000005">
    <property type="protein sequence ID" value="TWJ00664.1"/>
    <property type="molecule type" value="Genomic_DNA"/>
</dbReference>
<name>A0A562U4N3_9SPHI</name>
<proteinExistence type="predicted"/>
<accession>A0A562U4N3</accession>
<evidence type="ECO:0000313" key="10">
    <source>
        <dbReference type="Proteomes" id="UP000317010"/>
    </source>
</evidence>
<feature type="domain" description="Histidine kinase" evidence="8">
    <location>
        <begin position="135"/>
        <end position="334"/>
    </location>
</feature>
<evidence type="ECO:0000259" key="8">
    <source>
        <dbReference type="PROSITE" id="PS50109"/>
    </source>
</evidence>
<feature type="transmembrane region" description="Helical" evidence="7">
    <location>
        <begin position="45"/>
        <end position="68"/>
    </location>
</feature>
<evidence type="ECO:0000256" key="6">
    <source>
        <dbReference type="ARBA" id="ARBA00023012"/>
    </source>
</evidence>
<gene>
    <name evidence="9" type="ORF">JN11_01920</name>
</gene>
<dbReference type="GO" id="GO:0000155">
    <property type="term" value="F:phosphorelay sensor kinase activity"/>
    <property type="evidence" value="ECO:0007669"/>
    <property type="project" value="InterPro"/>
</dbReference>
<dbReference type="Gene3D" id="3.30.565.10">
    <property type="entry name" value="Histidine kinase-like ATPase, C-terminal domain"/>
    <property type="match status" value="1"/>
</dbReference>
<dbReference type="EC" id="2.7.13.3" evidence="2"/>
<protein>
    <recommendedName>
        <fullName evidence="2">histidine kinase</fullName>
        <ecNumber evidence="2">2.7.13.3</ecNumber>
    </recommendedName>
</protein>
<evidence type="ECO:0000256" key="7">
    <source>
        <dbReference type="SAM" id="Phobius"/>
    </source>
</evidence>
<dbReference type="InterPro" id="IPR050351">
    <property type="entry name" value="BphY/WalK/GraS-like"/>
</dbReference>
<organism evidence="9 10">
    <name type="scientific">Mucilaginibacter frigoritolerans</name>
    <dbReference type="NCBI Taxonomy" id="652788"/>
    <lineage>
        <taxon>Bacteria</taxon>
        <taxon>Pseudomonadati</taxon>
        <taxon>Bacteroidota</taxon>
        <taxon>Sphingobacteriia</taxon>
        <taxon>Sphingobacteriales</taxon>
        <taxon>Sphingobacteriaceae</taxon>
        <taxon>Mucilaginibacter</taxon>
    </lineage>
</organism>
<comment type="catalytic activity">
    <reaction evidence="1">
        <text>ATP + protein L-histidine = ADP + protein N-phospho-L-histidine.</text>
        <dbReference type="EC" id="2.7.13.3"/>
    </reaction>
</comment>
<sequence length="334" mass="38432">MILYILILKRKRRKKEEGRAVSSIITLNGNNYLTTLIVSRADTEYLVQIIGLITLVLSIGLLLTLFITNRYILNGLWKPFYKTLAELKSFNISDNKSLILKSTKVDEFNELNDTVQLMSLNVKNDFQNLKEFTENASHEMQTPLAVITSKLDTLIQDETLKTDQYEQINDIYAATNKLARLNQSLLLLVKIENNLIADIELLRLDILIEEKIKQFYELTNDKQIKVETHLAIKEISASKYLIDILLNNLFSNAIRHNISKGKLIIILNTDKLLFKNDGLPQILDKSNMFDRFKKGNKSEGTGLGLAIVKNICTLNNWTISYFHETSFHVFKIEF</sequence>
<evidence type="ECO:0000256" key="3">
    <source>
        <dbReference type="ARBA" id="ARBA00022553"/>
    </source>
</evidence>
<dbReference type="PROSITE" id="PS50109">
    <property type="entry name" value="HIS_KIN"/>
    <property type="match status" value="1"/>
</dbReference>
<dbReference type="GO" id="GO:0005886">
    <property type="term" value="C:plasma membrane"/>
    <property type="evidence" value="ECO:0007669"/>
    <property type="project" value="TreeGrafter"/>
</dbReference>
<keyword evidence="7" id="KW-1133">Transmembrane helix</keyword>
<reference evidence="9 10" key="1">
    <citation type="submission" date="2019-07" db="EMBL/GenBank/DDBJ databases">
        <title>Genomic Encyclopedia of Archaeal and Bacterial Type Strains, Phase II (KMG-II): from individual species to whole genera.</title>
        <authorList>
            <person name="Goeker M."/>
        </authorList>
    </citation>
    <scope>NUCLEOTIDE SEQUENCE [LARGE SCALE GENOMIC DNA]</scope>
    <source>
        <strain evidence="9 10">ATCC BAA-1854</strain>
    </source>
</reference>
<dbReference type="RefSeq" id="WP_144911975.1">
    <property type="nucleotide sequence ID" value="NZ_VLLI01000005.1"/>
</dbReference>
<evidence type="ECO:0000256" key="1">
    <source>
        <dbReference type="ARBA" id="ARBA00000085"/>
    </source>
</evidence>
<dbReference type="InterPro" id="IPR005467">
    <property type="entry name" value="His_kinase_dom"/>
</dbReference>
<dbReference type="PANTHER" id="PTHR45453">
    <property type="entry name" value="PHOSPHATE REGULON SENSOR PROTEIN PHOR"/>
    <property type="match status" value="1"/>
</dbReference>
<keyword evidence="4" id="KW-0808">Transferase</keyword>
<keyword evidence="7" id="KW-0472">Membrane</keyword>
<keyword evidence="3" id="KW-0597">Phosphoprotein</keyword>
<dbReference type="PANTHER" id="PTHR45453:SF1">
    <property type="entry name" value="PHOSPHATE REGULON SENSOR PROTEIN PHOR"/>
    <property type="match status" value="1"/>
</dbReference>
<keyword evidence="6" id="KW-0902">Two-component regulatory system</keyword>
<dbReference type="OrthoDB" id="1522504at2"/>
<dbReference type="AlphaFoldDB" id="A0A562U4N3"/>
<dbReference type="Pfam" id="PF00512">
    <property type="entry name" value="HisKA"/>
    <property type="match status" value="1"/>
</dbReference>
<dbReference type="SMART" id="SM00387">
    <property type="entry name" value="HATPase_c"/>
    <property type="match status" value="1"/>
</dbReference>
<dbReference type="SMART" id="SM00388">
    <property type="entry name" value="HisKA"/>
    <property type="match status" value="1"/>
</dbReference>
<dbReference type="Pfam" id="PF02518">
    <property type="entry name" value="HATPase_c"/>
    <property type="match status" value="1"/>
</dbReference>
<dbReference type="InterPro" id="IPR036097">
    <property type="entry name" value="HisK_dim/P_sf"/>
</dbReference>
<evidence type="ECO:0000256" key="5">
    <source>
        <dbReference type="ARBA" id="ARBA00022777"/>
    </source>
</evidence>
<comment type="caution">
    <text evidence="9">The sequence shown here is derived from an EMBL/GenBank/DDBJ whole genome shotgun (WGS) entry which is preliminary data.</text>
</comment>
<dbReference type="SUPFAM" id="SSF47384">
    <property type="entry name" value="Homodimeric domain of signal transducing histidine kinase"/>
    <property type="match status" value="1"/>
</dbReference>
<dbReference type="InterPro" id="IPR036890">
    <property type="entry name" value="HATPase_C_sf"/>
</dbReference>
<dbReference type="InterPro" id="IPR003661">
    <property type="entry name" value="HisK_dim/P_dom"/>
</dbReference>
<dbReference type="SUPFAM" id="SSF55874">
    <property type="entry name" value="ATPase domain of HSP90 chaperone/DNA topoisomerase II/histidine kinase"/>
    <property type="match status" value="1"/>
</dbReference>
<dbReference type="CDD" id="cd00082">
    <property type="entry name" value="HisKA"/>
    <property type="match status" value="1"/>
</dbReference>